<dbReference type="EMBL" id="KV700124">
    <property type="protein sequence ID" value="OCF34628.1"/>
    <property type="molecule type" value="Genomic_DNA"/>
</dbReference>
<feature type="compositionally biased region" description="Basic and acidic residues" evidence="2">
    <location>
        <begin position="629"/>
        <end position="651"/>
    </location>
</feature>
<sequence length="664" mass="73116">MFMHLIPLVSDDFAISSSMSSPSISSPSSGSSSSSPAIDPHSFSPDDRSNNDVTSKRGQIDKEKEAQRPMKRQRGQTLILVGSVELANQAQRAAERLLGEGWTVEVEQSKRHASGKADVTIATYQTLINPDRLAKFVPNRFELIIVDEAHHAAAHSYLRLLHYFNNSVRLPSSLEPFPSTAESPQIPIVGFTATFSRADQLALSSVFEEIVYHIDIRDLLEDGHLCDIKSTLVKAALNLDQVKMGNNGDYRTSSLAEKLDTDEVNELIVGTYLHKAANRRSTLIFCVDLAHVSNLTNAFRSAGIDARSISSASKADLRKETIAAFGRGEFPVLINCEIFTEGTDIPEIDCIILARPTKSRNLLVQMVGRGLRLSPKTGKEDCHLIDIVDSVGRANGMLVSPTLWGLTHEDMDEREREHQASQGSTSDPASDALEDYEITYVDLDDPFNVATDMRPVVERTTRNAWVACGKGRYILEAMGNGYLSIDPSPAESPAKFTITYRHAIPPELIQSRGRKTSPYGKPRVVGHADDLERAIQTGDKYAERTLGRDLFLQLSRYASWRRKPASEKALKLLLKLKGEENPGTLFDDRGRGRTVEISGQEVAVSGLTSGQVSSWLVGAKHGAKTFRSAQDRATQRAQAKAEAKAEKERLLKARNLPLPQSGSR</sequence>
<gene>
    <name evidence="5" type="ORF">I316_03669</name>
</gene>
<dbReference type="SUPFAM" id="SSF52540">
    <property type="entry name" value="P-loop containing nucleoside triphosphate hydrolases"/>
    <property type="match status" value="1"/>
</dbReference>
<dbReference type="GO" id="GO:0061749">
    <property type="term" value="F:forked DNA-dependent helicase activity"/>
    <property type="evidence" value="ECO:0007669"/>
    <property type="project" value="TreeGrafter"/>
</dbReference>
<dbReference type="GO" id="GO:0016787">
    <property type="term" value="F:hydrolase activity"/>
    <property type="evidence" value="ECO:0007669"/>
    <property type="project" value="InterPro"/>
</dbReference>
<dbReference type="Pfam" id="PF04851">
    <property type="entry name" value="ResIII"/>
    <property type="match status" value="1"/>
</dbReference>
<dbReference type="PANTHER" id="PTHR47396:SF1">
    <property type="entry name" value="ATP-DEPENDENT HELICASE IRC3-RELATED"/>
    <property type="match status" value="1"/>
</dbReference>
<dbReference type="GO" id="GO:0000403">
    <property type="term" value="F:Y-form DNA binding"/>
    <property type="evidence" value="ECO:0007669"/>
    <property type="project" value="TreeGrafter"/>
</dbReference>
<evidence type="ECO:0000256" key="1">
    <source>
        <dbReference type="ARBA" id="ARBA00022806"/>
    </source>
</evidence>
<evidence type="ECO:0000259" key="4">
    <source>
        <dbReference type="PROSITE" id="PS51194"/>
    </source>
</evidence>
<organism evidence="5 6">
    <name type="scientific">Kwoniella heveanensis BCC8398</name>
    <dbReference type="NCBI Taxonomy" id="1296120"/>
    <lineage>
        <taxon>Eukaryota</taxon>
        <taxon>Fungi</taxon>
        <taxon>Dikarya</taxon>
        <taxon>Basidiomycota</taxon>
        <taxon>Agaricomycotina</taxon>
        <taxon>Tremellomycetes</taxon>
        <taxon>Tremellales</taxon>
        <taxon>Cryptococcaceae</taxon>
        <taxon>Kwoniella</taxon>
    </lineage>
</organism>
<feature type="compositionally biased region" description="Basic and acidic residues" evidence="2">
    <location>
        <begin position="44"/>
        <end position="68"/>
    </location>
</feature>
<keyword evidence="1" id="KW-0378">Hydrolase</keyword>
<feature type="region of interest" description="Disordered" evidence="2">
    <location>
        <begin position="412"/>
        <end position="431"/>
    </location>
</feature>
<dbReference type="GO" id="GO:0032042">
    <property type="term" value="P:mitochondrial DNA metabolic process"/>
    <property type="evidence" value="ECO:0007669"/>
    <property type="project" value="TreeGrafter"/>
</dbReference>
<dbReference type="InterPro" id="IPR050742">
    <property type="entry name" value="Helicase_Restrict-Modif_Enz"/>
</dbReference>
<feature type="compositionally biased region" description="Low complexity" evidence="2">
    <location>
        <begin position="16"/>
        <end position="43"/>
    </location>
</feature>
<feature type="region of interest" description="Disordered" evidence="2">
    <location>
        <begin position="627"/>
        <end position="664"/>
    </location>
</feature>
<evidence type="ECO:0000313" key="6">
    <source>
        <dbReference type="Proteomes" id="UP000092666"/>
    </source>
</evidence>
<keyword evidence="1" id="KW-0547">Nucleotide-binding</keyword>
<feature type="domain" description="Helicase C-terminal" evidence="4">
    <location>
        <begin position="268"/>
        <end position="444"/>
    </location>
</feature>
<evidence type="ECO:0000259" key="3">
    <source>
        <dbReference type="PROSITE" id="PS51192"/>
    </source>
</evidence>
<evidence type="ECO:0008006" key="7">
    <source>
        <dbReference type="Google" id="ProtNLM"/>
    </source>
</evidence>
<keyword evidence="1" id="KW-0347">Helicase</keyword>
<dbReference type="GO" id="GO:0070125">
    <property type="term" value="P:mitochondrial translational elongation"/>
    <property type="evidence" value="ECO:0007669"/>
    <property type="project" value="TreeGrafter"/>
</dbReference>
<evidence type="ECO:0000256" key="2">
    <source>
        <dbReference type="SAM" id="MobiDB-lite"/>
    </source>
</evidence>
<dbReference type="GO" id="GO:0036121">
    <property type="term" value="F:double-stranded DNA helicase activity"/>
    <property type="evidence" value="ECO:0007669"/>
    <property type="project" value="TreeGrafter"/>
</dbReference>
<dbReference type="PROSITE" id="PS51192">
    <property type="entry name" value="HELICASE_ATP_BIND_1"/>
    <property type="match status" value="1"/>
</dbReference>
<dbReference type="OrthoDB" id="270584at2759"/>
<dbReference type="PANTHER" id="PTHR47396">
    <property type="entry name" value="TYPE I RESTRICTION ENZYME ECOKI R PROTEIN"/>
    <property type="match status" value="1"/>
</dbReference>
<dbReference type="GO" id="GO:0005524">
    <property type="term" value="F:ATP binding"/>
    <property type="evidence" value="ECO:0007669"/>
    <property type="project" value="InterPro"/>
</dbReference>
<dbReference type="AlphaFoldDB" id="A0A1B9GUE5"/>
<dbReference type="CDD" id="cd18799">
    <property type="entry name" value="SF2_C_EcoAI-like"/>
    <property type="match status" value="1"/>
</dbReference>
<dbReference type="Gene3D" id="3.40.50.300">
    <property type="entry name" value="P-loop containing nucleotide triphosphate hydrolases"/>
    <property type="match status" value="2"/>
</dbReference>
<dbReference type="PROSITE" id="PS51194">
    <property type="entry name" value="HELICASE_CTER"/>
    <property type="match status" value="1"/>
</dbReference>
<dbReference type="InterPro" id="IPR006935">
    <property type="entry name" value="Helicase/UvrB_N"/>
</dbReference>
<dbReference type="Proteomes" id="UP000092666">
    <property type="component" value="Unassembled WGS sequence"/>
</dbReference>
<keyword evidence="1" id="KW-0067">ATP-binding</keyword>
<reference evidence="5 6" key="1">
    <citation type="submission" date="2013-07" db="EMBL/GenBank/DDBJ databases">
        <title>The Genome Sequence of Cryptococcus heveanensis BCC8398.</title>
        <authorList>
            <consortium name="The Broad Institute Genome Sequencing Platform"/>
            <person name="Cuomo C."/>
            <person name="Litvintseva A."/>
            <person name="Chen Y."/>
            <person name="Heitman J."/>
            <person name="Sun S."/>
            <person name="Springer D."/>
            <person name="Dromer F."/>
            <person name="Young S.K."/>
            <person name="Zeng Q."/>
            <person name="Gargeya S."/>
            <person name="Fitzgerald M."/>
            <person name="Abouelleil A."/>
            <person name="Alvarado L."/>
            <person name="Berlin A.M."/>
            <person name="Chapman S.B."/>
            <person name="Dewar J."/>
            <person name="Goldberg J."/>
            <person name="Griggs A."/>
            <person name="Gujja S."/>
            <person name="Hansen M."/>
            <person name="Howarth C."/>
            <person name="Imamovic A."/>
            <person name="Larimer J."/>
            <person name="McCowan C."/>
            <person name="Murphy C."/>
            <person name="Pearson M."/>
            <person name="Priest M."/>
            <person name="Roberts A."/>
            <person name="Saif S."/>
            <person name="Shea T."/>
            <person name="Sykes S."/>
            <person name="Wortman J."/>
            <person name="Nusbaum C."/>
            <person name="Birren B."/>
        </authorList>
    </citation>
    <scope>NUCLEOTIDE SEQUENCE [LARGE SCALE GENOMIC DNA]</scope>
    <source>
        <strain evidence="5 6">BCC8398</strain>
    </source>
</reference>
<feature type="region of interest" description="Disordered" evidence="2">
    <location>
        <begin position="16"/>
        <end position="74"/>
    </location>
</feature>
<evidence type="ECO:0000313" key="5">
    <source>
        <dbReference type="EMBL" id="OCF34628.1"/>
    </source>
</evidence>
<dbReference type="InterPro" id="IPR014001">
    <property type="entry name" value="Helicase_ATP-bd"/>
</dbReference>
<accession>A0A1B9GUE5</accession>
<dbReference type="SMART" id="SM00490">
    <property type="entry name" value="HELICc"/>
    <property type="match status" value="1"/>
</dbReference>
<dbReference type="InterPro" id="IPR001650">
    <property type="entry name" value="Helicase_C-like"/>
</dbReference>
<reference evidence="6" key="2">
    <citation type="submission" date="2013-12" db="EMBL/GenBank/DDBJ databases">
        <title>Evolution of pathogenesis and genome organization in the Tremellales.</title>
        <authorList>
            <person name="Cuomo C."/>
            <person name="Litvintseva A."/>
            <person name="Heitman J."/>
            <person name="Chen Y."/>
            <person name="Sun S."/>
            <person name="Springer D."/>
            <person name="Dromer F."/>
            <person name="Young S."/>
            <person name="Zeng Q."/>
            <person name="Chapman S."/>
            <person name="Gujja S."/>
            <person name="Saif S."/>
            <person name="Birren B."/>
        </authorList>
    </citation>
    <scope>NUCLEOTIDE SEQUENCE [LARGE SCALE GENOMIC DNA]</scope>
    <source>
        <strain evidence="6">BCC8398</strain>
    </source>
</reference>
<proteinExistence type="predicted"/>
<feature type="domain" description="Helicase ATP-binding" evidence="3">
    <location>
        <begin position="66"/>
        <end position="213"/>
    </location>
</feature>
<dbReference type="InterPro" id="IPR027417">
    <property type="entry name" value="P-loop_NTPase"/>
</dbReference>
<keyword evidence="6" id="KW-1185">Reference proteome</keyword>
<dbReference type="STRING" id="1296120.A0A1B9GUE5"/>
<dbReference type="GO" id="GO:0005759">
    <property type="term" value="C:mitochondrial matrix"/>
    <property type="evidence" value="ECO:0007669"/>
    <property type="project" value="TreeGrafter"/>
</dbReference>
<dbReference type="Pfam" id="PF00271">
    <property type="entry name" value="Helicase_C"/>
    <property type="match status" value="1"/>
</dbReference>
<protein>
    <recommendedName>
        <fullName evidence="7">DEAD box family helicase</fullName>
    </recommendedName>
</protein>
<name>A0A1B9GUE5_9TREE</name>